<evidence type="ECO:0000313" key="2">
    <source>
        <dbReference type="RefSeq" id="XP_073940805.1"/>
    </source>
</evidence>
<dbReference type="RefSeq" id="XP_073940805.1">
    <property type="nucleotide sequence ID" value="XM_074084704.1"/>
</dbReference>
<protein>
    <submittedName>
        <fullName evidence="2">G2 and S phase-expressed protein 1 isoform X1</fullName>
    </submittedName>
</protein>
<name>A0AC58NGK1_CASCN</name>
<proteinExistence type="predicted"/>
<gene>
    <name evidence="2" type="primary">LOC109699744</name>
</gene>
<evidence type="ECO:0000313" key="1">
    <source>
        <dbReference type="Proteomes" id="UP001732720"/>
    </source>
</evidence>
<sequence length="1277" mass="138786">MATTAPLRDCQAWNDAGLPLSTMSNEACKLFDATLTQYVKWTNDKSLGGIEGCLSKLKAADPTFAMGHAIANGLVLIGTGSSVRLDKELDLAVKTMVEISKTQPLTLREQLHVSAVETFAKGNFPKACDIWEQILRDHPTDMLALKFSHDAYFYLGYQEQMRDSVARIYPFWTPDVPLSSYVKGIYSFGLMETNFYDQAEKLAKEALSIAPTDAWSVHTIAHIHEMRAEVKDGLEFMKCSEAHWKDSDMLACHNYWHWALYLIEKGEYEAALTIYDNHILPSLQASGMMLDVVDSCSMLYRLQMEGVFVGQRWQDVLPVTQKHSQDHILLFNDAHFLMASLGARDSQTTQELLTSLQEASKSPGENCQHLLARDVGLPLCQALVEAEDGNPDRVLELLLPIRYRIVQIGGSNAQRDIFNQLLIHAALNCTSSIYKNVARLMCPSPAAVRLSAKVFFKFLHFLLKLGVGDMSKGEPPQDLFNWLQARHGQGSRSPVQKVFHPTPTVDSDLLAARTMEGQGDVASAGQARAAKMGAAKEDLCLLADEKFDFDLSLSSSSANEDDEVFFGPVGHKERCIAANIELNNRIPEQPLLSAAASPCSWSPLTGEKFVEVYKEAHLLALQIESRGRKEVVQAAKADKPESPCNQGMEKFVQESKLKMNLFEKEQAVEKSPKSLKRETYFLSDSPLMGPPLSGVQPSSEELLSLTFSPALPSTPTLAGPALPNTALAQGPPHLSYPLPGKPSLAHPLNQAVRQKRITSKLQLPRVSSLRGKLAMEKPKKEVPPSPSRMKLLNETESHGDVLLDKPSTALDTASLPGSRNQHPVQGKRSLPIPNKLGLKKTLLKPPGCTGSLMKKSSSSGSVLSLTSSVGVSPAAGRAKSSELASIPASGSRPLSDTSKLGRAGPAMLRHSLPTAPAGVSCRQARKADAAPLTTAEQPKVPTMAPVTQPQTPDCGGPRQDPDSTLSASSQLNKTRSIRRQDSCLKSKTKAVLTPTNPFKVPKFSIGESPDSLTPQSFRAQRLQSWAAGRVVVHSTPIRRSSGPASQILSGSMRTPMNSRRMSALPTPASRYLSGLPLMTPQSVPRALASPLCGRSRRLSSEPRKRSAVRTEPAQESSRRASCAQVGLGLSADVSSSPSSVPQALCFSPEKSDFPPSEGPATFATQDEARPCKDLHPGEALLVDIGLDQLTIAPEVEGRPQADLPLIDFCSTPEANMALGSDSRPLIDLMTNTPDVDRNNGVKPLQAEQRQLIDLGSPLIQLSPEADKENMDSPLLKF</sequence>
<dbReference type="Proteomes" id="UP001732720">
    <property type="component" value="Chromosome 8"/>
</dbReference>
<reference evidence="2" key="1">
    <citation type="submission" date="2025-08" db="UniProtKB">
        <authorList>
            <consortium name="RefSeq"/>
        </authorList>
    </citation>
    <scope>IDENTIFICATION</scope>
</reference>
<accession>A0AC58NGK1</accession>
<keyword evidence="1" id="KW-1185">Reference proteome</keyword>
<organism evidence="1 2">
    <name type="scientific">Castor canadensis</name>
    <name type="common">American beaver</name>
    <dbReference type="NCBI Taxonomy" id="51338"/>
    <lineage>
        <taxon>Eukaryota</taxon>
        <taxon>Metazoa</taxon>
        <taxon>Chordata</taxon>
        <taxon>Craniata</taxon>
        <taxon>Vertebrata</taxon>
        <taxon>Euteleostomi</taxon>
        <taxon>Mammalia</taxon>
        <taxon>Eutheria</taxon>
        <taxon>Euarchontoglires</taxon>
        <taxon>Glires</taxon>
        <taxon>Rodentia</taxon>
        <taxon>Castorimorpha</taxon>
        <taxon>Castoridae</taxon>
        <taxon>Castor</taxon>
    </lineage>
</organism>